<dbReference type="Proteomes" id="UP000051184">
    <property type="component" value="Unassembled WGS sequence"/>
</dbReference>
<dbReference type="STRING" id="1715691.TA5113_03011"/>
<keyword evidence="1" id="KW-0812">Transmembrane</keyword>
<keyword evidence="2" id="KW-0645">Protease</keyword>
<dbReference type="CDD" id="cd05483">
    <property type="entry name" value="retropepsin_like_bacteria"/>
    <property type="match status" value="1"/>
</dbReference>
<dbReference type="InterPro" id="IPR011969">
    <property type="entry name" value="Clan_AA_Asp_peptidase_C"/>
</dbReference>
<keyword evidence="1" id="KW-0472">Membrane</keyword>
<evidence type="ECO:0000256" key="1">
    <source>
        <dbReference type="SAM" id="Phobius"/>
    </source>
</evidence>
<dbReference type="PROSITE" id="PS00141">
    <property type="entry name" value="ASP_PROTEASE"/>
    <property type="match status" value="1"/>
</dbReference>
<organism evidence="2 3">
    <name type="scientific">Cognatishimia activa</name>
    <dbReference type="NCBI Taxonomy" id="1715691"/>
    <lineage>
        <taxon>Bacteria</taxon>
        <taxon>Pseudomonadati</taxon>
        <taxon>Pseudomonadota</taxon>
        <taxon>Alphaproteobacteria</taxon>
        <taxon>Rhodobacterales</taxon>
        <taxon>Paracoccaceae</taxon>
        <taxon>Cognatishimia</taxon>
    </lineage>
</organism>
<evidence type="ECO:0000313" key="2">
    <source>
        <dbReference type="EMBL" id="CUK27170.1"/>
    </source>
</evidence>
<dbReference type="SUPFAM" id="SSF50630">
    <property type="entry name" value="Acid proteases"/>
    <property type="match status" value="1"/>
</dbReference>
<dbReference type="GO" id="GO:0006508">
    <property type="term" value="P:proteolysis"/>
    <property type="evidence" value="ECO:0007669"/>
    <property type="project" value="UniProtKB-KW"/>
</dbReference>
<dbReference type="InterPro" id="IPR034122">
    <property type="entry name" value="Retropepsin-like_bacterial"/>
</dbReference>
<evidence type="ECO:0000313" key="3">
    <source>
        <dbReference type="Proteomes" id="UP000051184"/>
    </source>
</evidence>
<name>A0A0P1J261_9RHOB</name>
<dbReference type="InterPro" id="IPR001969">
    <property type="entry name" value="Aspartic_peptidase_AS"/>
</dbReference>
<dbReference type="RefSeq" id="WP_058316066.1">
    <property type="nucleotide sequence ID" value="NZ_CYTO01000024.1"/>
</dbReference>
<dbReference type="Gene3D" id="2.40.70.10">
    <property type="entry name" value="Acid Proteases"/>
    <property type="match status" value="1"/>
</dbReference>
<feature type="transmembrane region" description="Helical" evidence="1">
    <location>
        <begin position="6"/>
        <end position="25"/>
    </location>
</feature>
<dbReference type="NCBIfam" id="TIGR02281">
    <property type="entry name" value="clan_AA_DTGA"/>
    <property type="match status" value="1"/>
</dbReference>
<accession>A0A0P1J261</accession>
<gene>
    <name evidence="2" type="ORF">TA5114_02992</name>
</gene>
<keyword evidence="3" id="KW-1185">Reference proteome</keyword>
<dbReference type="EMBL" id="CYUE01000021">
    <property type="protein sequence ID" value="CUK27170.1"/>
    <property type="molecule type" value="Genomic_DNA"/>
</dbReference>
<dbReference type="InterPro" id="IPR021109">
    <property type="entry name" value="Peptidase_aspartic_dom_sf"/>
</dbReference>
<proteinExistence type="predicted"/>
<dbReference type="Pfam" id="PF13975">
    <property type="entry name" value="gag-asp_proteas"/>
    <property type="match status" value="1"/>
</dbReference>
<dbReference type="OrthoDB" id="7595324at2"/>
<sequence length="195" mass="21129">MDQVETGHLIYLVVLTAMVVFWFFSDMRQSLGKTLQHAVAWGLIILGAIAAVAMWDTIEAALFGEQQRYVYSDSPSIEIPVQADGHYYLTAELNGKTVGFVVDTGATSIVLTQDDAAKIGLDPSKLRFNGIARTANGTVATATAIVDEFDVGPFTDRSVRAEVNQGELDISLLGMTYLSRYGEITISGGKMVLSR</sequence>
<keyword evidence="1" id="KW-1133">Transmembrane helix</keyword>
<keyword evidence="2" id="KW-0378">Hydrolase</keyword>
<feature type="transmembrane region" description="Helical" evidence="1">
    <location>
        <begin position="37"/>
        <end position="55"/>
    </location>
</feature>
<dbReference type="AlphaFoldDB" id="A0A0P1J261"/>
<protein>
    <submittedName>
        <fullName evidence="2">Clan AA aspartic protease</fullName>
    </submittedName>
</protein>
<reference evidence="3" key="1">
    <citation type="submission" date="2015-09" db="EMBL/GenBank/DDBJ databases">
        <authorList>
            <person name="Rodrigo-Torres Lidia"/>
            <person name="Arahal R.David."/>
        </authorList>
    </citation>
    <scope>NUCLEOTIDE SEQUENCE [LARGE SCALE GENOMIC DNA]</scope>
    <source>
        <strain evidence="3">CECT 5114</strain>
    </source>
</reference>
<dbReference type="GO" id="GO:0004190">
    <property type="term" value="F:aspartic-type endopeptidase activity"/>
    <property type="evidence" value="ECO:0007669"/>
    <property type="project" value="InterPro"/>
</dbReference>